<comment type="similarity">
    <text evidence="1">Belongs to the heat shock protein 70 family.</text>
</comment>
<reference evidence="4" key="1">
    <citation type="journal article" date="2020" name="bioRxiv">
        <title>Hybrid origin of Populus tomentosa Carr. identified through genome sequencing and phylogenomic analysis.</title>
        <authorList>
            <person name="An X."/>
            <person name="Gao K."/>
            <person name="Chen Z."/>
            <person name="Li J."/>
            <person name="Yang X."/>
            <person name="Yang X."/>
            <person name="Zhou J."/>
            <person name="Guo T."/>
            <person name="Zhao T."/>
            <person name="Huang S."/>
            <person name="Miao D."/>
            <person name="Khan W.U."/>
            <person name="Rao P."/>
            <person name="Ye M."/>
            <person name="Lei B."/>
            <person name="Liao W."/>
            <person name="Wang J."/>
            <person name="Ji L."/>
            <person name="Li Y."/>
            <person name="Guo B."/>
            <person name="Mustafa N.S."/>
            <person name="Li S."/>
            <person name="Yun Q."/>
            <person name="Keller S.R."/>
            <person name="Mao J."/>
            <person name="Zhang R."/>
            <person name="Strauss S.H."/>
        </authorList>
    </citation>
    <scope>NUCLEOTIDE SEQUENCE</scope>
    <source>
        <strain evidence="4">GM15</strain>
        <tissue evidence="4">Leaf</tissue>
    </source>
</reference>
<organism evidence="4 5">
    <name type="scientific">Populus tomentosa</name>
    <name type="common">Chinese white poplar</name>
    <dbReference type="NCBI Taxonomy" id="118781"/>
    <lineage>
        <taxon>Eukaryota</taxon>
        <taxon>Viridiplantae</taxon>
        <taxon>Streptophyta</taxon>
        <taxon>Embryophyta</taxon>
        <taxon>Tracheophyta</taxon>
        <taxon>Spermatophyta</taxon>
        <taxon>Magnoliopsida</taxon>
        <taxon>eudicotyledons</taxon>
        <taxon>Gunneridae</taxon>
        <taxon>Pentapetalae</taxon>
        <taxon>rosids</taxon>
        <taxon>fabids</taxon>
        <taxon>Malpighiales</taxon>
        <taxon>Salicaceae</taxon>
        <taxon>Saliceae</taxon>
        <taxon>Populus</taxon>
    </lineage>
</organism>
<evidence type="ECO:0000256" key="3">
    <source>
        <dbReference type="ARBA" id="ARBA00022840"/>
    </source>
</evidence>
<comment type="caution">
    <text evidence="4">The sequence shown here is derived from an EMBL/GenBank/DDBJ whole genome shotgun (WGS) entry which is preliminary data.</text>
</comment>
<evidence type="ECO:0000256" key="1">
    <source>
        <dbReference type="ARBA" id="ARBA00007381"/>
    </source>
</evidence>
<sequence length="134" mass="14804">MGYGLDGPAIDMWATYSCVGVWQQNIVENVTNDQGNRMTPSCAAFTGVERLIGDAARNQTVKSTAGDSSLGGEDFDNRMMKHFLQEFWKRNKDINPDDVVAYGVAVLSGEDNEKMQDLLLLDVIPIPGVGNCWW</sequence>
<name>A0A8X7Z8V9_POPTO</name>
<dbReference type="FunFam" id="3.30.420.40:FF:000028">
    <property type="entry name" value="heat shock 70 kDa protein-like"/>
    <property type="match status" value="1"/>
</dbReference>
<dbReference type="AlphaFoldDB" id="A0A8X7Z8V9"/>
<evidence type="ECO:0000256" key="2">
    <source>
        <dbReference type="ARBA" id="ARBA00022741"/>
    </source>
</evidence>
<dbReference type="OrthoDB" id="3789372at2759"/>
<dbReference type="Pfam" id="PF00012">
    <property type="entry name" value="HSP70"/>
    <property type="match status" value="2"/>
</dbReference>
<evidence type="ECO:0000313" key="4">
    <source>
        <dbReference type="EMBL" id="KAG6765344.1"/>
    </source>
</evidence>
<dbReference type="Proteomes" id="UP000886885">
    <property type="component" value="Chromosome 8A"/>
</dbReference>
<keyword evidence="5" id="KW-1185">Reference proteome</keyword>
<dbReference type="GO" id="GO:0005524">
    <property type="term" value="F:ATP binding"/>
    <property type="evidence" value="ECO:0007669"/>
    <property type="project" value="UniProtKB-KW"/>
</dbReference>
<gene>
    <name evidence="4" type="ORF">POTOM_029379</name>
</gene>
<protein>
    <submittedName>
        <fullName evidence="4">Uncharacterized protein</fullName>
    </submittedName>
</protein>
<proteinExistence type="inferred from homology"/>
<keyword evidence="2" id="KW-0547">Nucleotide-binding</keyword>
<keyword evidence="3" id="KW-0067">ATP-binding</keyword>
<accession>A0A8X7Z8V9</accession>
<evidence type="ECO:0000313" key="5">
    <source>
        <dbReference type="Proteomes" id="UP000886885"/>
    </source>
</evidence>
<dbReference type="InterPro" id="IPR013126">
    <property type="entry name" value="Hsp_70_fam"/>
</dbReference>
<dbReference type="PANTHER" id="PTHR19375">
    <property type="entry name" value="HEAT SHOCK PROTEIN 70KDA"/>
    <property type="match status" value="1"/>
</dbReference>
<dbReference type="EMBL" id="JAAWWB010000015">
    <property type="protein sequence ID" value="KAG6765344.1"/>
    <property type="molecule type" value="Genomic_DNA"/>
</dbReference>
<dbReference type="GO" id="GO:0140662">
    <property type="term" value="F:ATP-dependent protein folding chaperone"/>
    <property type="evidence" value="ECO:0007669"/>
    <property type="project" value="InterPro"/>
</dbReference>